<keyword evidence="9" id="KW-1185">Reference proteome</keyword>
<feature type="domain" description="C2H2-type" evidence="7">
    <location>
        <begin position="333"/>
        <end position="361"/>
    </location>
</feature>
<comment type="caution">
    <text evidence="8">The sequence shown here is derived from an EMBL/GenBank/DDBJ whole genome shotgun (WGS) entry which is preliminary data.</text>
</comment>
<dbReference type="Proteomes" id="UP000198287">
    <property type="component" value="Unassembled WGS sequence"/>
</dbReference>
<dbReference type="GO" id="GO:0008270">
    <property type="term" value="F:zinc ion binding"/>
    <property type="evidence" value="ECO:0007669"/>
    <property type="project" value="UniProtKB-KW"/>
</dbReference>
<dbReference type="OMA" id="THAPSIC"/>
<evidence type="ECO:0000256" key="2">
    <source>
        <dbReference type="ARBA" id="ARBA00022737"/>
    </source>
</evidence>
<keyword evidence="1" id="KW-0479">Metal-binding</keyword>
<organism evidence="8 9">
    <name type="scientific">Folsomia candida</name>
    <name type="common">Springtail</name>
    <dbReference type="NCBI Taxonomy" id="158441"/>
    <lineage>
        <taxon>Eukaryota</taxon>
        <taxon>Metazoa</taxon>
        <taxon>Ecdysozoa</taxon>
        <taxon>Arthropoda</taxon>
        <taxon>Hexapoda</taxon>
        <taxon>Collembola</taxon>
        <taxon>Entomobryomorpha</taxon>
        <taxon>Isotomoidea</taxon>
        <taxon>Isotomidae</taxon>
        <taxon>Proisotominae</taxon>
        <taxon>Folsomia</taxon>
    </lineage>
</organism>
<dbReference type="PANTHER" id="PTHR24379">
    <property type="entry name" value="KRAB AND ZINC FINGER DOMAIN-CONTAINING"/>
    <property type="match status" value="1"/>
</dbReference>
<accession>A0A226EKB1</accession>
<proteinExistence type="predicted"/>
<keyword evidence="2" id="KW-0677">Repeat</keyword>
<evidence type="ECO:0000256" key="4">
    <source>
        <dbReference type="ARBA" id="ARBA00022833"/>
    </source>
</evidence>
<keyword evidence="3 5" id="KW-0863">Zinc-finger</keyword>
<dbReference type="SMART" id="SM00355">
    <property type="entry name" value="ZnF_C2H2"/>
    <property type="match status" value="7"/>
</dbReference>
<dbReference type="PROSITE" id="PS50157">
    <property type="entry name" value="ZINC_FINGER_C2H2_2"/>
    <property type="match status" value="6"/>
</dbReference>
<evidence type="ECO:0000259" key="7">
    <source>
        <dbReference type="PROSITE" id="PS50157"/>
    </source>
</evidence>
<evidence type="ECO:0000313" key="9">
    <source>
        <dbReference type="Proteomes" id="UP000198287"/>
    </source>
</evidence>
<name>A0A226EKB1_FOLCA</name>
<dbReference type="SUPFAM" id="SSF57667">
    <property type="entry name" value="beta-beta-alpha zinc fingers"/>
    <property type="match status" value="3"/>
</dbReference>
<evidence type="ECO:0000256" key="1">
    <source>
        <dbReference type="ARBA" id="ARBA00022723"/>
    </source>
</evidence>
<feature type="compositionally biased region" description="Acidic residues" evidence="6">
    <location>
        <begin position="233"/>
        <end position="253"/>
    </location>
</feature>
<feature type="compositionally biased region" description="Basic and acidic residues" evidence="6">
    <location>
        <begin position="270"/>
        <end position="282"/>
    </location>
</feature>
<dbReference type="Pfam" id="PF13894">
    <property type="entry name" value="zf-C2H2_4"/>
    <property type="match status" value="1"/>
</dbReference>
<feature type="domain" description="C2H2-type" evidence="7">
    <location>
        <begin position="431"/>
        <end position="459"/>
    </location>
</feature>
<feature type="domain" description="C2H2-type" evidence="7">
    <location>
        <begin position="461"/>
        <end position="489"/>
    </location>
</feature>
<keyword evidence="4" id="KW-0862">Zinc</keyword>
<dbReference type="Pfam" id="PF00096">
    <property type="entry name" value="zf-C2H2"/>
    <property type="match status" value="1"/>
</dbReference>
<reference evidence="8 9" key="1">
    <citation type="submission" date="2015-12" db="EMBL/GenBank/DDBJ databases">
        <title>The genome of Folsomia candida.</title>
        <authorList>
            <person name="Faddeeva A."/>
            <person name="Derks M.F."/>
            <person name="Anvar Y."/>
            <person name="Smit S."/>
            <person name="Van Straalen N."/>
            <person name="Roelofs D."/>
        </authorList>
    </citation>
    <scope>NUCLEOTIDE SEQUENCE [LARGE SCALE GENOMIC DNA]</scope>
    <source>
        <strain evidence="8 9">VU population</strain>
        <tissue evidence="8">Whole body</tissue>
    </source>
</reference>
<protein>
    <submittedName>
        <fullName evidence="8">Myoneurin</fullName>
    </submittedName>
</protein>
<feature type="domain" description="C2H2-type" evidence="7">
    <location>
        <begin position="303"/>
        <end position="331"/>
    </location>
</feature>
<feature type="compositionally biased region" description="Basic residues" evidence="6">
    <location>
        <begin position="283"/>
        <end position="297"/>
    </location>
</feature>
<feature type="region of interest" description="Disordered" evidence="6">
    <location>
        <begin position="233"/>
        <end position="297"/>
    </location>
</feature>
<dbReference type="AlphaFoldDB" id="A0A226EKB1"/>
<dbReference type="InterPro" id="IPR036236">
    <property type="entry name" value="Znf_C2H2_sf"/>
</dbReference>
<dbReference type="PROSITE" id="PS00028">
    <property type="entry name" value="ZINC_FINGER_C2H2_1"/>
    <property type="match status" value="4"/>
</dbReference>
<dbReference type="OrthoDB" id="10039931at2759"/>
<dbReference type="Gene3D" id="3.30.160.60">
    <property type="entry name" value="Classic Zinc Finger"/>
    <property type="match status" value="4"/>
</dbReference>
<dbReference type="PANTHER" id="PTHR24379:SF121">
    <property type="entry name" value="C2H2-TYPE DOMAIN-CONTAINING PROTEIN"/>
    <property type="match status" value="1"/>
</dbReference>
<sequence>MGPNKLKVEEDVTTKDDSSVQFLSFLNSSSIRNKSDSSPRCIICSEITNSTNPKLRPLRSTKRRKRDIKSSMALDKMVSILHFISFNCLGLKLSRDEIQTDLNDSSEFLCEEHNKLIENGLELDKLIKEMTTKLESIKKIVQEGIGQHYISLGSVKVEPKVDYEDYVDHVHLDFCEIDPLAESDFSMMMYENSSCPSDESMPIQDLPKLTTQAQTRLSKRLKIISTQEMVDINMEDSDNGPDNDPDFVLDDDIPSIHSDSSNNKNVIESDSDKKQLVKDENKKQRRRRQRCVQSKRTKHKNRISCQICKQSFTKVLELKSHRLNEHGEDGPNFPCYLCAYGSNKKSRLNDHITRVHSGNEPSFLCDQCPKTYLVSENLQAHKKQMHSAEAVKIIACPYCTTGKKYKGVFNLNAHIRVQHSKEPKPVERKKFICELCGKAYTSVQDLKQHMQKVHLNTHAPSICDICGKKLSDSKSLKKHRLSQHQKSYQYKCELCGSGSLFKSHLIAHYKQTHPHLTEDELDGFTKNCTKVIDNTNPIYREEEKSQEN</sequence>
<dbReference type="InterPro" id="IPR013087">
    <property type="entry name" value="Znf_C2H2_type"/>
</dbReference>
<evidence type="ECO:0000256" key="6">
    <source>
        <dbReference type="SAM" id="MobiDB-lite"/>
    </source>
</evidence>
<evidence type="ECO:0000313" key="8">
    <source>
        <dbReference type="EMBL" id="OXA58145.1"/>
    </source>
</evidence>
<dbReference type="EMBL" id="LNIX01000003">
    <property type="protein sequence ID" value="OXA58145.1"/>
    <property type="molecule type" value="Genomic_DNA"/>
</dbReference>
<feature type="domain" description="C2H2-type" evidence="7">
    <location>
        <begin position="363"/>
        <end position="391"/>
    </location>
</feature>
<gene>
    <name evidence="8" type="ORF">Fcan01_06817</name>
</gene>
<evidence type="ECO:0000256" key="5">
    <source>
        <dbReference type="PROSITE-ProRule" id="PRU00042"/>
    </source>
</evidence>
<feature type="domain" description="C2H2-type" evidence="7">
    <location>
        <begin position="490"/>
        <end position="520"/>
    </location>
</feature>
<evidence type="ECO:0000256" key="3">
    <source>
        <dbReference type="ARBA" id="ARBA00022771"/>
    </source>
</evidence>